<feature type="transmembrane region" description="Helical" evidence="1">
    <location>
        <begin position="178"/>
        <end position="206"/>
    </location>
</feature>
<gene>
    <name evidence="2" type="ORF">H8S01_05645</name>
</gene>
<dbReference type="EMBL" id="JACOPD010000003">
    <property type="protein sequence ID" value="MBC5680442.1"/>
    <property type="molecule type" value="Genomic_DNA"/>
</dbReference>
<reference evidence="2 3" key="1">
    <citation type="submission" date="2020-08" db="EMBL/GenBank/DDBJ databases">
        <title>Genome public.</title>
        <authorList>
            <person name="Liu C."/>
            <person name="Sun Q."/>
        </authorList>
    </citation>
    <scope>NUCLEOTIDE SEQUENCE [LARGE SCALE GENOMIC DNA]</scope>
    <source>
        <strain evidence="2 3">NSJ-43</strain>
    </source>
</reference>
<comment type="caution">
    <text evidence="2">The sequence shown here is derived from an EMBL/GenBank/DDBJ whole genome shotgun (WGS) entry which is preliminary data.</text>
</comment>
<organism evidence="2 3">
    <name type="scientific">Lachnospira hominis</name>
    <name type="common">ex Liu et al. 2021</name>
    <dbReference type="NCBI Taxonomy" id="2763051"/>
    <lineage>
        <taxon>Bacteria</taxon>
        <taxon>Bacillati</taxon>
        <taxon>Bacillota</taxon>
        <taxon>Clostridia</taxon>
        <taxon>Lachnospirales</taxon>
        <taxon>Lachnospiraceae</taxon>
        <taxon>Lachnospira</taxon>
    </lineage>
</organism>
<evidence type="ECO:0000256" key="1">
    <source>
        <dbReference type="SAM" id="Phobius"/>
    </source>
</evidence>
<keyword evidence="1" id="KW-0812">Transmembrane</keyword>
<dbReference type="Proteomes" id="UP000628463">
    <property type="component" value="Unassembled WGS sequence"/>
</dbReference>
<keyword evidence="1" id="KW-1133">Transmembrane helix</keyword>
<evidence type="ECO:0000313" key="3">
    <source>
        <dbReference type="Proteomes" id="UP000628463"/>
    </source>
</evidence>
<protein>
    <recommendedName>
        <fullName evidence="4">ABC transporter permease</fullName>
    </recommendedName>
</protein>
<evidence type="ECO:0008006" key="4">
    <source>
        <dbReference type="Google" id="ProtNLM"/>
    </source>
</evidence>
<name>A0ABR7FZ16_9FIRM</name>
<evidence type="ECO:0000313" key="2">
    <source>
        <dbReference type="EMBL" id="MBC5680442.1"/>
    </source>
</evidence>
<feature type="transmembrane region" description="Helical" evidence="1">
    <location>
        <begin position="6"/>
        <end position="25"/>
    </location>
</feature>
<sequence>MKVLRGFVLCLYCLMLAITGVSFLMGSTCKTAISDIVVYKSEDKITDAIASVDPNLKGDELDKVFDYLENDKDLRKIADMYVDAAIKVASSNKNKDKTLEEMLSETQTSEMNNAVSSFTDNLVSKVFGDEANNISGIAATLYNAVKQSVSLKVTEAVSYYTAGVVDGMSTKQRMIIKIYAMFTSVAAHVICIILTVINALLIFAAYKEKAGVIRGLGLGTTAGGLVLFILSKMFVNVGMRLSNRIVGRTVDFSMNGWYLFSGICVAAGVVMIVVAQVIKKNNN</sequence>
<keyword evidence="3" id="KW-1185">Reference proteome</keyword>
<dbReference type="RefSeq" id="WP_186836483.1">
    <property type="nucleotide sequence ID" value="NZ_JACOPD010000003.1"/>
</dbReference>
<feature type="transmembrane region" description="Helical" evidence="1">
    <location>
        <begin position="256"/>
        <end position="278"/>
    </location>
</feature>
<feature type="transmembrane region" description="Helical" evidence="1">
    <location>
        <begin position="212"/>
        <end position="235"/>
    </location>
</feature>
<accession>A0ABR7FZ16</accession>
<keyword evidence="1" id="KW-0472">Membrane</keyword>
<proteinExistence type="predicted"/>